<dbReference type="Gene3D" id="3.40.50.2300">
    <property type="match status" value="2"/>
</dbReference>
<dbReference type="AlphaFoldDB" id="A0A7W6NJ35"/>
<dbReference type="SUPFAM" id="SSF47413">
    <property type="entry name" value="lambda repressor-like DNA-binding domains"/>
    <property type="match status" value="1"/>
</dbReference>
<dbReference type="PANTHER" id="PTHR30146">
    <property type="entry name" value="LACI-RELATED TRANSCRIPTIONAL REPRESSOR"/>
    <property type="match status" value="1"/>
</dbReference>
<keyword evidence="1" id="KW-0805">Transcription regulation</keyword>
<dbReference type="CDD" id="cd20009">
    <property type="entry name" value="PBP1_RafR-like"/>
    <property type="match status" value="1"/>
</dbReference>
<dbReference type="GO" id="GO:0003700">
    <property type="term" value="F:DNA-binding transcription factor activity"/>
    <property type="evidence" value="ECO:0007669"/>
    <property type="project" value="TreeGrafter"/>
</dbReference>
<dbReference type="SMART" id="SM00354">
    <property type="entry name" value="HTH_LACI"/>
    <property type="match status" value="1"/>
</dbReference>
<evidence type="ECO:0000256" key="3">
    <source>
        <dbReference type="ARBA" id="ARBA00023163"/>
    </source>
</evidence>
<gene>
    <name evidence="5" type="ORF">GGR23_000063</name>
</gene>
<name>A0A7W6NJ35_9HYPH</name>
<reference evidence="5 6" key="1">
    <citation type="submission" date="2020-08" db="EMBL/GenBank/DDBJ databases">
        <title>Genomic Encyclopedia of Type Strains, Phase IV (KMG-IV): sequencing the most valuable type-strain genomes for metagenomic binning, comparative biology and taxonomic classification.</title>
        <authorList>
            <person name="Goeker M."/>
        </authorList>
    </citation>
    <scope>NUCLEOTIDE SEQUENCE [LARGE SCALE GENOMIC DNA]</scope>
    <source>
        <strain evidence="5 6">DSM 29853</strain>
    </source>
</reference>
<accession>A0A7W6NJ35</accession>
<sequence>MGKPTRRVEMPTIKTLAEMTGFSIATVSKALRDSPVVAPATRDAIFDAAEKVGYRANQRGQALRTGKTYQVAVLMPLTGASGYEWDGVEYTQILSGISQALDGSGYRISAHIVTDAEDGAAMARQIAGLGMADGLIFSGILADDPRINLLAETAFPFVTLGRCRRDIDYAHVDVDNEWAAHAATARLIEGGHRRIALVNPHRRLSYSLDRLDGFTRAFVERGLAPSLDLVVEGDLSTRFGKDSTEALLARPDPPSAFVCVNESTTLGVLSGLAARGLAVARDVDVIAYDDINVSAYFTPPLTTLYLPIEQLGRMLGQFLLRRIAGEGPSRLRQTFQPALIPRQADNCRMTSNPMTGGE</sequence>
<keyword evidence="2 5" id="KW-0238">DNA-binding</keyword>
<evidence type="ECO:0000256" key="2">
    <source>
        <dbReference type="ARBA" id="ARBA00023125"/>
    </source>
</evidence>
<dbReference type="PANTHER" id="PTHR30146:SF155">
    <property type="entry name" value="ALANINE RACEMASE"/>
    <property type="match status" value="1"/>
</dbReference>
<dbReference type="InterPro" id="IPR028082">
    <property type="entry name" value="Peripla_BP_I"/>
</dbReference>
<protein>
    <submittedName>
        <fullName evidence="5">DNA-binding LacI/PurR family transcriptional regulator</fullName>
    </submittedName>
</protein>
<dbReference type="SUPFAM" id="SSF53822">
    <property type="entry name" value="Periplasmic binding protein-like I"/>
    <property type="match status" value="1"/>
</dbReference>
<keyword evidence="6" id="KW-1185">Reference proteome</keyword>
<evidence type="ECO:0000259" key="4">
    <source>
        <dbReference type="PROSITE" id="PS50932"/>
    </source>
</evidence>
<dbReference type="CDD" id="cd01392">
    <property type="entry name" value="HTH_LacI"/>
    <property type="match status" value="1"/>
</dbReference>
<dbReference type="InterPro" id="IPR010982">
    <property type="entry name" value="Lambda_DNA-bd_dom_sf"/>
</dbReference>
<dbReference type="InterPro" id="IPR046335">
    <property type="entry name" value="LacI/GalR-like_sensor"/>
</dbReference>
<dbReference type="RefSeq" id="WP_183364104.1">
    <property type="nucleotide sequence ID" value="NZ_JACIEZ010000001.1"/>
</dbReference>
<dbReference type="InterPro" id="IPR000843">
    <property type="entry name" value="HTH_LacI"/>
</dbReference>
<keyword evidence="3" id="KW-0804">Transcription</keyword>
<dbReference type="Proteomes" id="UP000528286">
    <property type="component" value="Unassembled WGS sequence"/>
</dbReference>
<dbReference type="Pfam" id="PF00356">
    <property type="entry name" value="LacI"/>
    <property type="match status" value="1"/>
</dbReference>
<comment type="caution">
    <text evidence="5">The sequence shown here is derived from an EMBL/GenBank/DDBJ whole genome shotgun (WGS) entry which is preliminary data.</text>
</comment>
<dbReference type="Gene3D" id="1.10.260.40">
    <property type="entry name" value="lambda repressor-like DNA-binding domains"/>
    <property type="match status" value="1"/>
</dbReference>
<dbReference type="EMBL" id="JACIEZ010000001">
    <property type="protein sequence ID" value="MBB4062902.1"/>
    <property type="molecule type" value="Genomic_DNA"/>
</dbReference>
<dbReference type="Pfam" id="PF13377">
    <property type="entry name" value="Peripla_BP_3"/>
    <property type="match status" value="1"/>
</dbReference>
<dbReference type="GO" id="GO:0000976">
    <property type="term" value="F:transcription cis-regulatory region binding"/>
    <property type="evidence" value="ECO:0007669"/>
    <property type="project" value="TreeGrafter"/>
</dbReference>
<feature type="domain" description="HTH lacI-type" evidence="4">
    <location>
        <begin position="11"/>
        <end position="65"/>
    </location>
</feature>
<evidence type="ECO:0000313" key="5">
    <source>
        <dbReference type="EMBL" id="MBB4062902.1"/>
    </source>
</evidence>
<evidence type="ECO:0000313" key="6">
    <source>
        <dbReference type="Proteomes" id="UP000528286"/>
    </source>
</evidence>
<organism evidence="5 6">
    <name type="scientific">Gellertiella hungarica</name>
    <dbReference type="NCBI Taxonomy" id="1572859"/>
    <lineage>
        <taxon>Bacteria</taxon>
        <taxon>Pseudomonadati</taxon>
        <taxon>Pseudomonadota</taxon>
        <taxon>Alphaproteobacteria</taxon>
        <taxon>Hyphomicrobiales</taxon>
        <taxon>Rhizobiaceae</taxon>
        <taxon>Gellertiella</taxon>
    </lineage>
</organism>
<dbReference type="PROSITE" id="PS50932">
    <property type="entry name" value="HTH_LACI_2"/>
    <property type="match status" value="1"/>
</dbReference>
<proteinExistence type="predicted"/>
<evidence type="ECO:0000256" key="1">
    <source>
        <dbReference type="ARBA" id="ARBA00023015"/>
    </source>
</evidence>